<dbReference type="Gene3D" id="3.40.800.20">
    <property type="entry name" value="Histone deacetylase domain"/>
    <property type="match status" value="1"/>
</dbReference>
<dbReference type="PRINTS" id="PR01270">
    <property type="entry name" value="HDASUPER"/>
</dbReference>
<dbReference type="GO" id="GO:0004407">
    <property type="term" value="F:histone deacetylase activity"/>
    <property type="evidence" value="ECO:0007669"/>
    <property type="project" value="TreeGrafter"/>
</dbReference>
<comment type="similarity">
    <text evidence="1">Belongs to the histone deacetylase family.</text>
</comment>
<dbReference type="InterPro" id="IPR023696">
    <property type="entry name" value="Ureohydrolase_dom_sf"/>
</dbReference>
<comment type="caution">
    <text evidence="3">The sequence shown here is derived from an EMBL/GenBank/DDBJ whole genome shotgun (WGS) entry which is preliminary data.</text>
</comment>
<feature type="domain" description="Histone deacetylase" evidence="2">
    <location>
        <begin position="20"/>
        <end position="306"/>
    </location>
</feature>
<proteinExistence type="inferred from homology"/>
<dbReference type="CDD" id="cd11599">
    <property type="entry name" value="HDAC_classII_2"/>
    <property type="match status" value="1"/>
</dbReference>
<dbReference type="PANTHER" id="PTHR10625:SF10">
    <property type="entry name" value="HISTONE DEACETYLASE HDAC1"/>
    <property type="match status" value="1"/>
</dbReference>
<evidence type="ECO:0000256" key="1">
    <source>
        <dbReference type="ARBA" id="ARBA00005947"/>
    </source>
</evidence>
<name>A0A8J3DQA5_9HYPH</name>
<dbReference type="InterPro" id="IPR000286">
    <property type="entry name" value="HDACs"/>
</dbReference>
<dbReference type="Proteomes" id="UP000641137">
    <property type="component" value="Unassembled WGS sequence"/>
</dbReference>
<dbReference type="PANTHER" id="PTHR10625">
    <property type="entry name" value="HISTONE DEACETYLASE HDAC1-RELATED"/>
    <property type="match status" value="1"/>
</dbReference>
<accession>A0A8J3DQA5</accession>
<dbReference type="AlphaFoldDB" id="A0A8J3DQA5"/>
<evidence type="ECO:0000313" key="4">
    <source>
        <dbReference type="Proteomes" id="UP000641137"/>
    </source>
</evidence>
<reference evidence="3" key="1">
    <citation type="journal article" date="2014" name="Int. J. Syst. Evol. Microbiol.">
        <title>Complete genome sequence of Corynebacterium casei LMG S-19264T (=DSM 44701T), isolated from a smear-ripened cheese.</title>
        <authorList>
            <consortium name="US DOE Joint Genome Institute (JGI-PGF)"/>
            <person name="Walter F."/>
            <person name="Albersmeier A."/>
            <person name="Kalinowski J."/>
            <person name="Ruckert C."/>
        </authorList>
    </citation>
    <scope>NUCLEOTIDE SEQUENCE</scope>
    <source>
        <strain evidence="3">KCTC 42097</strain>
    </source>
</reference>
<evidence type="ECO:0000259" key="2">
    <source>
        <dbReference type="Pfam" id="PF00850"/>
    </source>
</evidence>
<evidence type="ECO:0000313" key="3">
    <source>
        <dbReference type="EMBL" id="GHC71460.1"/>
    </source>
</evidence>
<dbReference type="RefSeq" id="WP_189489712.1">
    <property type="nucleotide sequence ID" value="NZ_BMZO01000005.1"/>
</dbReference>
<dbReference type="GO" id="GO:0040029">
    <property type="term" value="P:epigenetic regulation of gene expression"/>
    <property type="evidence" value="ECO:0007669"/>
    <property type="project" value="TreeGrafter"/>
</dbReference>
<sequence length="310" mass="34383">MTTRFYHHPGFLEHETPQGHVERADRIRAIEQALLEDQLFEEMERVEAPLAERDAAFLAHDEAYVETLLKTVLGHEEIVQLDPDTYAGPHSIEAAFRGMGAAMAGIDDLFSGRADNVFVCSRPPGHHAERDKAMGFCLFNNVAIAARHAQKVHGVERVAIIDFDVHHGNGTQDIFWNDKNVLFASTHQADHYPHTGFVHEVGAGNVLNAPLAAGSGSHEFREAMETRVFPALDNMAPDLIVLSAGFDAHRLDSLGDLNLDEDDFDWVTGKLMERAARFCNDRVLSVLEGGYNLHSLAFSATRHIARLMKG</sequence>
<gene>
    <name evidence="3" type="ORF">GCM10010136_18670</name>
</gene>
<dbReference type="Pfam" id="PF00850">
    <property type="entry name" value="Hist_deacetyl"/>
    <property type="match status" value="1"/>
</dbReference>
<dbReference type="SUPFAM" id="SSF52768">
    <property type="entry name" value="Arginase/deacetylase"/>
    <property type="match status" value="1"/>
</dbReference>
<organism evidence="3 4">
    <name type="scientific">Limoniibacter endophyticus</name>
    <dbReference type="NCBI Taxonomy" id="1565040"/>
    <lineage>
        <taxon>Bacteria</taxon>
        <taxon>Pseudomonadati</taxon>
        <taxon>Pseudomonadota</taxon>
        <taxon>Alphaproteobacteria</taxon>
        <taxon>Hyphomicrobiales</taxon>
        <taxon>Bartonellaceae</taxon>
        <taxon>Limoniibacter</taxon>
    </lineage>
</organism>
<dbReference type="InterPro" id="IPR037138">
    <property type="entry name" value="His_deacetylse_dom_sf"/>
</dbReference>
<dbReference type="InterPro" id="IPR023801">
    <property type="entry name" value="His_deacetylse_dom"/>
</dbReference>
<keyword evidence="4" id="KW-1185">Reference proteome</keyword>
<dbReference type="EMBL" id="BMZO01000005">
    <property type="protein sequence ID" value="GHC71460.1"/>
    <property type="molecule type" value="Genomic_DNA"/>
</dbReference>
<protein>
    <submittedName>
        <fullName evidence="3">Acetoin utilization protein</fullName>
    </submittedName>
</protein>
<reference evidence="3" key="2">
    <citation type="submission" date="2020-09" db="EMBL/GenBank/DDBJ databases">
        <authorList>
            <person name="Sun Q."/>
            <person name="Kim S."/>
        </authorList>
    </citation>
    <scope>NUCLEOTIDE SEQUENCE</scope>
    <source>
        <strain evidence="3">KCTC 42097</strain>
    </source>
</reference>